<reference evidence="2" key="2">
    <citation type="submission" date="2025-09" db="UniProtKB">
        <authorList>
            <consortium name="Ensembl"/>
        </authorList>
    </citation>
    <scope>IDENTIFICATION</scope>
</reference>
<dbReference type="Proteomes" id="UP000694521">
    <property type="component" value="Unplaced"/>
</dbReference>
<name>A0A8B9DBA8_ANSCY</name>
<dbReference type="Ensembl" id="ENSACDT00005003219.1">
    <property type="protein sequence ID" value="ENSACDP00005002704.1"/>
    <property type="gene ID" value="ENSACDG00005001912.1"/>
</dbReference>
<keyword evidence="1" id="KW-0472">Membrane</keyword>
<proteinExistence type="predicted"/>
<feature type="transmembrane region" description="Helical" evidence="1">
    <location>
        <begin position="64"/>
        <end position="80"/>
    </location>
</feature>
<sequence length="81" mass="9146">IKKKKKKKKGGGGPLEKGLLLQMPGGIQICSRLDRKALHTFPVVVWLLNTATACTDFSYMHLKALFLPFVYLFVCVFTQFD</sequence>
<dbReference type="AlphaFoldDB" id="A0A8B9DBA8"/>
<protein>
    <submittedName>
        <fullName evidence="2">Uncharacterized protein</fullName>
    </submittedName>
</protein>
<evidence type="ECO:0000256" key="1">
    <source>
        <dbReference type="SAM" id="Phobius"/>
    </source>
</evidence>
<reference evidence="2" key="1">
    <citation type="submission" date="2025-08" db="UniProtKB">
        <authorList>
            <consortium name="Ensembl"/>
        </authorList>
    </citation>
    <scope>IDENTIFICATION</scope>
</reference>
<organism evidence="2 3">
    <name type="scientific">Anser cygnoides</name>
    <name type="common">Swan goose</name>
    <dbReference type="NCBI Taxonomy" id="8845"/>
    <lineage>
        <taxon>Eukaryota</taxon>
        <taxon>Metazoa</taxon>
        <taxon>Chordata</taxon>
        <taxon>Craniata</taxon>
        <taxon>Vertebrata</taxon>
        <taxon>Euteleostomi</taxon>
        <taxon>Archelosauria</taxon>
        <taxon>Archosauria</taxon>
        <taxon>Dinosauria</taxon>
        <taxon>Saurischia</taxon>
        <taxon>Theropoda</taxon>
        <taxon>Coelurosauria</taxon>
        <taxon>Aves</taxon>
        <taxon>Neognathae</taxon>
        <taxon>Galloanserae</taxon>
        <taxon>Anseriformes</taxon>
        <taxon>Anatidae</taxon>
        <taxon>Anserinae</taxon>
        <taxon>Anser</taxon>
    </lineage>
</organism>
<evidence type="ECO:0000313" key="3">
    <source>
        <dbReference type="Proteomes" id="UP000694521"/>
    </source>
</evidence>
<keyword evidence="1" id="KW-0812">Transmembrane</keyword>
<evidence type="ECO:0000313" key="2">
    <source>
        <dbReference type="Ensembl" id="ENSACDP00005002704.1"/>
    </source>
</evidence>
<accession>A0A8B9DBA8</accession>
<keyword evidence="1" id="KW-1133">Transmembrane helix</keyword>
<keyword evidence="3" id="KW-1185">Reference proteome</keyword>